<feature type="disulfide bond" evidence="1">
    <location>
        <begin position="74"/>
        <end position="118"/>
    </location>
</feature>
<keyword evidence="3" id="KW-1185">Reference proteome</keyword>
<evidence type="ECO:0000313" key="3">
    <source>
        <dbReference type="Proteomes" id="UP000192900"/>
    </source>
</evidence>
<proteinExistence type="inferred from homology"/>
<dbReference type="OrthoDB" id="6505467at2"/>
<dbReference type="PROSITE" id="PS51257">
    <property type="entry name" value="PROKAR_LIPOPROTEIN"/>
    <property type="match status" value="1"/>
</dbReference>
<dbReference type="EMBL" id="CP019706">
    <property type="protein sequence ID" value="ARJ41051.1"/>
    <property type="molecule type" value="Genomic_DNA"/>
</dbReference>
<gene>
    <name evidence="1" type="primary">rcsF</name>
    <name evidence="2" type="ORF">B1H58_02940</name>
</gene>
<keyword evidence="1" id="KW-1015">Disulfide bond</keyword>
<organism evidence="2 3">
    <name type="scientific">Pantoea alhagi</name>
    <dbReference type="NCBI Taxonomy" id="1891675"/>
    <lineage>
        <taxon>Bacteria</taxon>
        <taxon>Pseudomonadati</taxon>
        <taxon>Pseudomonadota</taxon>
        <taxon>Gammaproteobacteria</taxon>
        <taxon>Enterobacterales</taxon>
        <taxon>Erwiniaceae</taxon>
        <taxon>Pantoea</taxon>
    </lineage>
</organism>
<dbReference type="KEGG" id="palh:B1H58_02940"/>
<comment type="similarity">
    <text evidence="1">Belongs to the RcsF family.</text>
</comment>
<dbReference type="Gene3D" id="3.30.110.70">
    <property type="entry name" value="Hypothetical protein apc22750. Chain B"/>
    <property type="match status" value="1"/>
</dbReference>
<dbReference type="GO" id="GO:0035556">
    <property type="term" value="P:intracellular signal transduction"/>
    <property type="evidence" value="ECO:0007669"/>
    <property type="project" value="InterPro"/>
</dbReference>
<dbReference type="Proteomes" id="UP000192900">
    <property type="component" value="Chromosome"/>
</dbReference>
<keyword evidence="1" id="KW-0472">Membrane</keyword>
<evidence type="ECO:0000313" key="2">
    <source>
        <dbReference type="EMBL" id="ARJ41051.1"/>
    </source>
</evidence>
<sequence>MRALPLCLLALSLTGCSLLHKPYKPITAPEARPATTETHARPAVRPAPVKLYTDTTELLSNPFRDLGEVSGDDCQTSRQDSPPNINTARKRMQIRASYMKANAVLLHKCEIVNESKGCYRQAICQGTALKVTGK</sequence>
<evidence type="ECO:0000256" key="1">
    <source>
        <dbReference type="HAMAP-Rule" id="MF_00976"/>
    </source>
</evidence>
<keyword evidence="1" id="KW-0998">Cell outer membrane</keyword>
<protein>
    <recommendedName>
        <fullName evidence="1">Outer membrane lipoprotein RcsF</fullName>
    </recommendedName>
</protein>
<feature type="disulfide bond" evidence="1">
    <location>
        <begin position="109"/>
        <end position="124"/>
    </location>
</feature>
<dbReference type="RefSeq" id="WP_085067895.1">
    <property type="nucleotide sequence ID" value="NZ_CP019706.1"/>
</dbReference>
<dbReference type="HAMAP" id="MF_00976">
    <property type="entry name" value="RcsF"/>
    <property type="match status" value="1"/>
</dbReference>
<name>A0A1W6B1T8_9GAMM</name>
<dbReference type="STRING" id="1891675.B1H58_02940"/>
<comment type="subcellular location">
    <subcellularLocation>
        <location evidence="1">Cell outer membrane</location>
        <topology evidence="1">Lipid-anchor</topology>
        <orientation evidence="1">Periplasmic side</orientation>
    </subcellularLocation>
</comment>
<accession>A0A1W6B1T8</accession>
<dbReference type="Pfam" id="PF16358">
    <property type="entry name" value="RcsF"/>
    <property type="match status" value="1"/>
</dbReference>
<comment type="function">
    <text evidence="1">Essential component of the Rcs signaling system, which controls transcription of numerous genes. Plays a role in signal transduction from the cell surface to the histidine kinase RcsC. May detect outer membrane defects.</text>
</comment>
<dbReference type="GO" id="GO:0031241">
    <property type="term" value="C:periplasmic side of cell outer membrane"/>
    <property type="evidence" value="ECO:0007669"/>
    <property type="project" value="UniProtKB-UniRule"/>
</dbReference>
<reference evidence="2 3" key="1">
    <citation type="submission" date="2017-02" db="EMBL/GenBank/DDBJ databases">
        <title>Complete genome sequence of the drought resistance-promoting endophyte Pantoea alhagi LTYR-11Z.</title>
        <authorList>
            <person name="Zhang L."/>
        </authorList>
    </citation>
    <scope>NUCLEOTIDE SEQUENCE [LARGE SCALE GENOMIC DNA]</scope>
    <source>
        <strain evidence="2 3">LTYR-11Z</strain>
    </source>
</reference>
<dbReference type="InterPro" id="IPR030852">
    <property type="entry name" value="RcsF"/>
</dbReference>
<dbReference type="NCBIfam" id="NF008048">
    <property type="entry name" value="PRK10781.1"/>
    <property type="match status" value="1"/>
</dbReference>
<dbReference type="AlphaFoldDB" id="A0A1W6B1T8"/>